<reference evidence="1 2" key="1">
    <citation type="submission" date="2016-11" db="EMBL/GenBank/DDBJ databases">
        <authorList>
            <person name="Jaros S."/>
            <person name="Januszkiewicz K."/>
            <person name="Wedrychowicz H."/>
        </authorList>
    </citation>
    <scope>NUCLEOTIDE SEQUENCE [LARGE SCALE GENOMIC DNA]</scope>
    <source>
        <strain evidence="1 2">CGMCC 1.10190</strain>
    </source>
</reference>
<accession>A0A1M5M953</accession>
<name>A0A1M5M953_9BURK</name>
<evidence type="ECO:0000313" key="1">
    <source>
        <dbReference type="EMBL" id="SHG73817.1"/>
    </source>
</evidence>
<sequence length="150" mass="15441">MKNRLAANTSSGLPGRRGLRLSAIVPGMLLLALAGGACRATSAQGAHAVEARLAALPAGQFKWGEHQALRLSGVLVYVKPFTSGGSAAQAAQSLANHADLFQRVLAAGDTIVLSGLQRDWHWLARIESAGPGSSGYVSALHVDAGHPGQE</sequence>
<dbReference type="OrthoDB" id="8686971at2"/>
<dbReference type="STRING" id="658167.SAMN04488135_101163"/>
<protein>
    <submittedName>
        <fullName evidence="1">Uncharacterized protein</fullName>
    </submittedName>
</protein>
<gene>
    <name evidence="1" type="ORF">SAMN04488135_101163</name>
</gene>
<evidence type="ECO:0000313" key="2">
    <source>
        <dbReference type="Proteomes" id="UP000184226"/>
    </source>
</evidence>
<dbReference type="RefSeq" id="WP_073101052.1">
    <property type="nucleotide sequence ID" value="NZ_FQXE01000001.1"/>
</dbReference>
<proteinExistence type="predicted"/>
<dbReference type="AlphaFoldDB" id="A0A1M5M953"/>
<organism evidence="1 2">
    <name type="scientific">Pollutimonas bauzanensis</name>
    <dbReference type="NCBI Taxonomy" id="658167"/>
    <lineage>
        <taxon>Bacteria</taxon>
        <taxon>Pseudomonadati</taxon>
        <taxon>Pseudomonadota</taxon>
        <taxon>Betaproteobacteria</taxon>
        <taxon>Burkholderiales</taxon>
        <taxon>Alcaligenaceae</taxon>
        <taxon>Pollutimonas</taxon>
    </lineage>
</organism>
<dbReference type="Proteomes" id="UP000184226">
    <property type="component" value="Unassembled WGS sequence"/>
</dbReference>
<keyword evidence="2" id="KW-1185">Reference proteome</keyword>
<dbReference type="EMBL" id="FQXE01000001">
    <property type="protein sequence ID" value="SHG73817.1"/>
    <property type="molecule type" value="Genomic_DNA"/>
</dbReference>